<accession>A0A432V972</accession>
<dbReference type="SUPFAM" id="SSF141371">
    <property type="entry name" value="PilZ domain-like"/>
    <property type="match status" value="2"/>
</dbReference>
<dbReference type="RefSeq" id="WP_128624856.1">
    <property type="nucleotide sequence ID" value="NZ_ML133509.1"/>
</dbReference>
<evidence type="ECO:0000259" key="1">
    <source>
        <dbReference type="Pfam" id="PF07238"/>
    </source>
</evidence>
<organism evidence="2 3">
    <name type="scientific">Borborobacter arsenicus</name>
    <dbReference type="NCBI Taxonomy" id="1851146"/>
    <lineage>
        <taxon>Bacteria</taxon>
        <taxon>Pseudomonadati</taxon>
        <taxon>Pseudomonadota</taxon>
        <taxon>Alphaproteobacteria</taxon>
        <taxon>Hyphomicrobiales</taxon>
        <taxon>Phyllobacteriaceae</taxon>
        <taxon>Borborobacter</taxon>
    </lineage>
</organism>
<dbReference type="Proteomes" id="UP000281647">
    <property type="component" value="Unassembled WGS sequence"/>
</dbReference>
<dbReference type="GO" id="GO:0035438">
    <property type="term" value="F:cyclic-di-GMP binding"/>
    <property type="evidence" value="ECO:0007669"/>
    <property type="project" value="InterPro"/>
</dbReference>
<evidence type="ECO:0000313" key="3">
    <source>
        <dbReference type="Proteomes" id="UP000281647"/>
    </source>
</evidence>
<gene>
    <name evidence="2" type="ORF">EET67_06005</name>
</gene>
<feature type="domain" description="PilZ" evidence="1">
    <location>
        <begin position="117"/>
        <end position="190"/>
    </location>
</feature>
<dbReference type="InterPro" id="IPR009875">
    <property type="entry name" value="PilZ_domain"/>
</dbReference>
<comment type="caution">
    <text evidence="2">The sequence shown here is derived from an EMBL/GenBank/DDBJ whole genome shotgun (WGS) entry which is preliminary data.</text>
</comment>
<dbReference type="Gene3D" id="2.40.10.220">
    <property type="entry name" value="predicted glycosyltransferase like domains"/>
    <property type="match status" value="1"/>
</dbReference>
<reference evidence="2 3" key="1">
    <citation type="submission" date="2018-11" db="EMBL/GenBank/DDBJ databases">
        <title>Pseudaminobacter arsenicus sp. nov., an arsenic-resistant bacterium isolated from arsenic-rich aquifers.</title>
        <authorList>
            <person name="Mu Y."/>
        </authorList>
    </citation>
    <scope>NUCLEOTIDE SEQUENCE [LARGE SCALE GENOMIC DNA]</scope>
    <source>
        <strain evidence="2 3">CB3</strain>
    </source>
</reference>
<sequence length="205" mass="23117">MRAAAINYAPSVAEKRNFQRVRVKIYGRFMLEDRSEHSCQVVDMSPGNVALRTDRIGNPGEKIIAYIDHIGRIEGVVTRTMQDGFAMTIIASDRKRDKLAAQLTWLANKHELDLPEDRRHERVAPRNPMSVLHLMDGRHYQCRIIDLSLSGAALEIDVKPALGVQVMLGAMRAQVVRHFEDGVAIEFAVVQRPETLDTEFNRAAS</sequence>
<dbReference type="AlphaFoldDB" id="A0A432V972"/>
<keyword evidence="3" id="KW-1185">Reference proteome</keyword>
<proteinExistence type="predicted"/>
<name>A0A432V972_9HYPH</name>
<dbReference type="OrthoDB" id="9798164at2"/>
<dbReference type="EMBL" id="RKST01000005">
    <property type="protein sequence ID" value="RUM98656.1"/>
    <property type="molecule type" value="Genomic_DNA"/>
</dbReference>
<protein>
    <submittedName>
        <fullName evidence="2">PilZ domain-containing protein</fullName>
    </submittedName>
</protein>
<feature type="domain" description="PilZ" evidence="1">
    <location>
        <begin position="14"/>
        <end position="88"/>
    </location>
</feature>
<evidence type="ECO:0000313" key="2">
    <source>
        <dbReference type="EMBL" id="RUM98656.1"/>
    </source>
</evidence>
<dbReference type="Pfam" id="PF07238">
    <property type="entry name" value="PilZ"/>
    <property type="match status" value="2"/>
</dbReference>